<feature type="transmembrane region" description="Helical" evidence="1">
    <location>
        <begin position="155"/>
        <end position="177"/>
    </location>
</feature>
<feature type="transmembrane region" description="Helical" evidence="1">
    <location>
        <begin position="12"/>
        <end position="41"/>
    </location>
</feature>
<name>A0A5M9K8C5_MONFR</name>
<keyword evidence="1" id="KW-0812">Transmembrane</keyword>
<dbReference type="VEuPathDB" id="FungiDB:MFRU_002g02820"/>
<reference evidence="2 3" key="1">
    <citation type="submission" date="2019-06" db="EMBL/GenBank/DDBJ databases">
        <title>Genome Sequence of the Brown Rot Fungal Pathogen Monilinia fructicola.</title>
        <authorList>
            <person name="De Miccolis Angelini R.M."/>
            <person name="Landi L."/>
            <person name="Abate D."/>
            <person name="Pollastro S."/>
            <person name="Romanazzi G."/>
            <person name="Faretra F."/>
        </authorList>
    </citation>
    <scope>NUCLEOTIDE SEQUENCE [LARGE SCALE GENOMIC DNA]</scope>
    <source>
        <strain evidence="2 3">Mfrc123</strain>
    </source>
</reference>
<keyword evidence="1" id="KW-0472">Membrane</keyword>
<keyword evidence="3" id="KW-1185">Reference proteome</keyword>
<evidence type="ECO:0000313" key="3">
    <source>
        <dbReference type="Proteomes" id="UP000322873"/>
    </source>
</evidence>
<evidence type="ECO:0000256" key="1">
    <source>
        <dbReference type="SAM" id="Phobius"/>
    </source>
</evidence>
<evidence type="ECO:0008006" key="4">
    <source>
        <dbReference type="Google" id="ProtNLM"/>
    </source>
</evidence>
<dbReference type="AlphaFoldDB" id="A0A5M9K8C5"/>
<keyword evidence="1" id="KW-1133">Transmembrane helix</keyword>
<gene>
    <name evidence="2" type="ORF">EYC84_004335</name>
</gene>
<proteinExistence type="predicted"/>
<dbReference type="EMBL" id="VICG01000002">
    <property type="protein sequence ID" value="KAA8575125.1"/>
    <property type="molecule type" value="Genomic_DNA"/>
</dbReference>
<sequence>MYSPKGKEEKYGTFGFAFTITRALQALCLICILGMSANFIGEINAVDTAPPSVLIATLSIDVILIVCLVIMHLLYLEEQLPFLIATAFDSAALIALIIVSVKVGLPLSYLDCPALANTGVTSAFVQSAVGNFSKVNVNYYFWIGASKTACYEMKAIWGFSMALCVLFFFSGIINLCIWKKIKVGERGDVREMIEKGARETVEANAYDSNLENLVWEKREVFWVLMGPMERM</sequence>
<evidence type="ECO:0000313" key="2">
    <source>
        <dbReference type="EMBL" id="KAA8575125.1"/>
    </source>
</evidence>
<protein>
    <recommendedName>
        <fullName evidence="4">MARVEL domain-containing protein</fullName>
    </recommendedName>
</protein>
<feature type="transmembrane region" description="Helical" evidence="1">
    <location>
        <begin position="82"/>
        <end position="101"/>
    </location>
</feature>
<dbReference type="Proteomes" id="UP000322873">
    <property type="component" value="Unassembled WGS sequence"/>
</dbReference>
<comment type="caution">
    <text evidence="2">The sequence shown here is derived from an EMBL/GenBank/DDBJ whole genome shotgun (WGS) entry which is preliminary data.</text>
</comment>
<feature type="transmembrane region" description="Helical" evidence="1">
    <location>
        <begin position="53"/>
        <end position="75"/>
    </location>
</feature>
<organism evidence="2 3">
    <name type="scientific">Monilinia fructicola</name>
    <name type="common">Brown rot fungus</name>
    <name type="synonym">Ciboria fructicola</name>
    <dbReference type="NCBI Taxonomy" id="38448"/>
    <lineage>
        <taxon>Eukaryota</taxon>
        <taxon>Fungi</taxon>
        <taxon>Dikarya</taxon>
        <taxon>Ascomycota</taxon>
        <taxon>Pezizomycotina</taxon>
        <taxon>Leotiomycetes</taxon>
        <taxon>Helotiales</taxon>
        <taxon>Sclerotiniaceae</taxon>
        <taxon>Monilinia</taxon>
    </lineage>
</organism>
<accession>A0A5M9K8C5</accession>